<accession>A0ABT5J7T7</accession>
<evidence type="ECO:0000313" key="3">
    <source>
        <dbReference type="Proteomes" id="UP001165652"/>
    </source>
</evidence>
<feature type="region of interest" description="Disordered" evidence="1">
    <location>
        <begin position="290"/>
        <end position="315"/>
    </location>
</feature>
<reference evidence="2" key="1">
    <citation type="journal article" date="2023" name="Microbiol Resour">
        <title>Genome Sequences of Rhodoplanes serenus and Two Thermotolerant Strains, Rhodoplanes tepidamans and 'Rhodoplanes cryptolactis,' Further Refine the Genus.</title>
        <authorList>
            <person name="Rayyan A.A."/>
            <person name="Kyndt J.A."/>
        </authorList>
    </citation>
    <scope>NUCLEOTIDE SEQUENCE</scope>
    <source>
        <strain evidence="2">DSM 9987</strain>
    </source>
</reference>
<comment type="caution">
    <text evidence="2">The sequence shown here is derived from an EMBL/GenBank/DDBJ whole genome shotgun (WGS) entry which is preliminary data.</text>
</comment>
<dbReference type="EMBL" id="JAQQLI010000005">
    <property type="protein sequence ID" value="MDC7785090.1"/>
    <property type="molecule type" value="Genomic_DNA"/>
</dbReference>
<organism evidence="2 3">
    <name type="scientific">Rhodoplanes tepidamans</name>
    <name type="common">Rhodoplanes cryptolactis</name>
    <dbReference type="NCBI Taxonomy" id="200616"/>
    <lineage>
        <taxon>Bacteria</taxon>
        <taxon>Pseudomonadati</taxon>
        <taxon>Pseudomonadota</taxon>
        <taxon>Alphaproteobacteria</taxon>
        <taxon>Hyphomicrobiales</taxon>
        <taxon>Nitrobacteraceae</taxon>
        <taxon>Rhodoplanes</taxon>
    </lineage>
</organism>
<gene>
    <name evidence="2" type="ORF">PQJ73_05290</name>
</gene>
<sequence>MFAGFKYESVPLKEIVLDDRNPRIVSQTPLSSQSEIVSYLYENEDLEAFIKKISSEGKNIGAERPYVVKKGSGYVVVEGNTRIAAYKLLTGLMKPPKDYAGTIPHISENIRNSLLKVDCSIAPNRDAMMPIMASAHFGTGDKSKWGYLGSRKAVYDEWKSGKSLPKLAKLFNVAQSEIKELILEYQLYLKSLSLSWTPTEKEILLKPNLAFNPPVRFLQTSGHKEKVGISYDTVNLKVVLGKDADKKFKHLLQKLVISPVKGLGATASYEAVFADYGTAASSVASGGKKASAASNSGSSGKQGPANAKTGGGTSSAPKPGSLFGYSIKKINNALVAQLLKEAREINCKKYPAAATFLLRNITETILKHIIDDQGANKNGAKLDLENSLNLCISQHVKMSQADKNILSEFKKDHLNYLNLGAHGNVIPNDTRVLAARDTIDQFVKKHV</sequence>
<dbReference type="RefSeq" id="WP_272775939.1">
    <property type="nucleotide sequence ID" value="NZ_JAQQLI010000005.1"/>
</dbReference>
<evidence type="ECO:0000256" key="1">
    <source>
        <dbReference type="SAM" id="MobiDB-lite"/>
    </source>
</evidence>
<evidence type="ECO:0000313" key="2">
    <source>
        <dbReference type="EMBL" id="MDC7785090.1"/>
    </source>
</evidence>
<dbReference type="Proteomes" id="UP001165652">
    <property type="component" value="Unassembled WGS sequence"/>
</dbReference>
<feature type="compositionally biased region" description="Low complexity" evidence="1">
    <location>
        <begin position="290"/>
        <end position="303"/>
    </location>
</feature>
<keyword evidence="3" id="KW-1185">Reference proteome</keyword>
<evidence type="ECO:0008006" key="4">
    <source>
        <dbReference type="Google" id="ProtNLM"/>
    </source>
</evidence>
<reference evidence="2" key="2">
    <citation type="submission" date="2023-02" db="EMBL/GenBank/DDBJ databases">
        <authorList>
            <person name="Rayyan A."/>
            <person name="Meyer T."/>
            <person name="Kyndt J.A."/>
        </authorList>
    </citation>
    <scope>NUCLEOTIDE SEQUENCE</scope>
    <source>
        <strain evidence="2">DSM 9987</strain>
    </source>
</reference>
<name>A0ABT5J7T7_RHOTP</name>
<proteinExistence type="predicted"/>
<protein>
    <recommendedName>
        <fullName evidence="4">ParB/Sulfiredoxin domain-containing protein</fullName>
    </recommendedName>
</protein>